<dbReference type="Proteomes" id="UP000479710">
    <property type="component" value="Unassembled WGS sequence"/>
</dbReference>
<organism evidence="3 4">
    <name type="scientific">Oryza meyeriana var. granulata</name>
    <dbReference type="NCBI Taxonomy" id="110450"/>
    <lineage>
        <taxon>Eukaryota</taxon>
        <taxon>Viridiplantae</taxon>
        <taxon>Streptophyta</taxon>
        <taxon>Embryophyta</taxon>
        <taxon>Tracheophyta</taxon>
        <taxon>Spermatophyta</taxon>
        <taxon>Magnoliopsida</taxon>
        <taxon>Liliopsida</taxon>
        <taxon>Poales</taxon>
        <taxon>Poaceae</taxon>
        <taxon>BOP clade</taxon>
        <taxon>Oryzoideae</taxon>
        <taxon>Oryzeae</taxon>
        <taxon>Oryzinae</taxon>
        <taxon>Oryza</taxon>
        <taxon>Oryza meyeriana</taxon>
    </lineage>
</organism>
<evidence type="ECO:0000256" key="1">
    <source>
        <dbReference type="SAM" id="Phobius"/>
    </source>
</evidence>
<dbReference type="InterPro" id="IPR057188">
    <property type="entry name" value="DUF7866"/>
</dbReference>
<protein>
    <recommendedName>
        <fullName evidence="2">DUF7866 domain-containing protein</fullName>
    </recommendedName>
</protein>
<keyword evidence="1" id="KW-0472">Membrane</keyword>
<keyword evidence="1" id="KW-0812">Transmembrane</keyword>
<evidence type="ECO:0000313" key="3">
    <source>
        <dbReference type="EMBL" id="KAF0918572.1"/>
    </source>
</evidence>
<gene>
    <name evidence="3" type="ORF">E2562_025164</name>
</gene>
<reference evidence="3 4" key="1">
    <citation type="submission" date="2019-11" db="EMBL/GenBank/DDBJ databases">
        <title>Whole genome sequence of Oryza granulata.</title>
        <authorList>
            <person name="Li W."/>
        </authorList>
    </citation>
    <scope>NUCLEOTIDE SEQUENCE [LARGE SCALE GENOMIC DNA]</scope>
    <source>
        <strain evidence="4">cv. Menghai</strain>
        <tissue evidence="3">Leaf</tissue>
    </source>
</reference>
<dbReference type="OrthoDB" id="768311at2759"/>
<dbReference type="AlphaFoldDB" id="A0A6G1E257"/>
<evidence type="ECO:0000313" key="4">
    <source>
        <dbReference type="Proteomes" id="UP000479710"/>
    </source>
</evidence>
<dbReference type="Pfam" id="PF25268">
    <property type="entry name" value="DUF7866"/>
    <property type="match status" value="1"/>
</dbReference>
<feature type="transmembrane region" description="Helical" evidence="1">
    <location>
        <begin position="52"/>
        <end position="73"/>
    </location>
</feature>
<dbReference type="PANTHER" id="PTHR33786:SF5">
    <property type="entry name" value="EXPRESSED PROTEIN"/>
    <property type="match status" value="1"/>
</dbReference>
<proteinExistence type="predicted"/>
<name>A0A6G1E257_9ORYZ</name>
<keyword evidence="4" id="KW-1185">Reference proteome</keyword>
<feature type="domain" description="DUF7866" evidence="2">
    <location>
        <begin position="108"/>
        <end position="159"/>
    </location>
</feature>
<evidence type="ECO:0000259" key="2">
    <source>
        <dbReference type="Pfam" id="PF25268"/>
    </source>
</evidence>
<sequence length="167" mass="18350">MHVWIRSLPNYKYERNWHLLAKQLPFLLHLAPHLSSLLSPNTKLTMAKNSRVSIFLTGLAMAVLLFSSSLQAAHGAGGAEMKKVEYYDVPVRRLVYRPAVISTAAAYEPFELCMGCRCCASSNASSCVETRCCYAINCNIPGKPFGVCAFSPHTCDCAATNCTNQQP</sequence>
<dbReference type="EMBL" id="SPHZ02000005">
    <property type="protein sequence ID" value="KAF0918572.1"/>
    <property type="molecule type" value="Genomic_DNA"/>
</dbReference>
<comment type="caution">
    <text evidence="3">The sequence shown here is derived from an EMBL/GenBank/DDBJ whole genome shotgun (WGS) entry which is preliminary data.</text>
</comment>
<accession>A0A6G1E257</accession>
<dbReference type="PANTHER" id="PTHR33786">
    <property type="entry name" value="UBIQUITIN CARBOXYL-TERMINAL HYDROLASE"/>
    <property type="match status" value="1"/>
</dbReference>
<keyword evidence="1" id="KW-1133">Transmembrane helix</keyword>